<dbReference type="AlphaFoldDB" id="A0A2G3PS34"/>
<evidence type="ECO:0000313" key="3">
    <source>
        <dbReference type="EMBL" id="PHV68659.1"/>
    </source>
</evidence>
<organism evidence="3 4">
    <name type="scientific">Williamsia marianensis</name>
    <dbReference type="NCBI Taxonomy" id="85044"/>
    <lineage>
        <taxon>Bacteria</taxon>
        <taxon>Bacillati</taxon>
        <taxon>Actinomycetota</taxon>
        <taxon>Actinomycetes</taxon>
        <taxon>Mycobacteriales</taxon>
        <taxon>Nocardiaceae</taxon>
        <taxon>Williamsia</taxon>
    </lineage>
</organism>
<dbReference type="GO" id="GO:0005829">
    <property type="term" value="C:cytosol"/>
    <property type="evidence" value="ECO:0007669"/>
    <property type="project" value="TreeGrafter"/>
</dbReference>
<name>A0A2G3PS34_WILMA</name>
<protein>
    <submittedName>
        <fullName evidence="3">TIGR03668 family PPOX class F420-dependent oxidoreductase</fullName>
    </submittedName>
</protein>
<dbReference type="PANTHER" id="PTHR35176">
    <property type="entry name" value="HEME OXYGENASE HI_0854-RELATED"/>
    <property type="match status" value="1"/>
</dbReference>
<dbReference type="PANTHER" id="PTHR35176:SF2">
    <property type="entry name" value="F420H(2)-DEPENDENT REDUCTASE RV1155"/>
    <property type="match status" value="1"/>
</dbReference>
<dbReference type="Proteomes" id="UP000225108">
    <property type="component" value="Unassembled WGS sequence"/>
</dbReference>
<keyword evidence="1" id="KW-0560">Oxidoreductase</keyword>
<evidence type="ECO:0000313" key="4">
    <source>
        <dbReference type="Proteomes" id="UP000225108"/>
    </source>
</evidence>
<dbReference type="Pfam" id="PF01243">
    <property type="entry name" value="PNPOx_N"/>
    <property type="match status" value="1"/>
</dbReference>
<dbReference type="NCBIfam" id="TIGR03668">
    <property type="entry name" value="Rv0121_F420"/>
    <property type="match status" value="1"/>
</dbReference>
<evidence type="ECO:0000259" key="2">
    <source>
        <dbReference type="Pfam" id="PF01243"/>
    </source>
</evidence>
<gene>
    <name evidence="3" type="ORF">CSW57_05610</name>
</gene>
<dbReference type="EMBL" id="PEBD01000004">
    <property type="protein sequence ID" value="PHV68659.1"/>
    <property type="molecule type" value="Genomic_DNA"/>
</dbReference>
<dbReference type="InterPro" id="IPR012349">
    <property type="entry name" value="Split_barrel_FMN-bd"/>
</dbReference>
<comment type="caution">
    <text evidence="3">The sequence shown here is derived from an EMBL/GenBank/DDBJ whole genome shotgun (WGS) entry which is preliminary data.</text>
</comment>
<dbReference type="RefSeq" id="WP_099381774.1">
    <property type="nucleotide sequence ID" value="NZ_PEBD01000004.1"/>
</dbReference>
<dbReference type="GO" id="GO:0070967">
    <property type="term" value="F:coenzyme F420 binding"/>
    <property type="evidence" value="ECO:0007669"/>
    <property type="project" value="TreeGrafter"/>
</dbReference>
<dbReference type="GO" id="GO:0016627">
    <property type="term" value="F:oxidoreductase activity, acting on the CH-CH group of donors"/>
    <property type="evidence" value="ECO:0007669"/>
    <property type="project" value="TreeGrafter"/>
</dbReference>
<dbReference type="InterPro" id="IPR052019">
    <property type="entry name" value="F420H2_bilvrd_red/Heme_oxyg"/>
</dbReference>
<sequence length="135" mass="14948">MAVSDPKQLFASAPVARLATVSADHRPHVVPVVFAAAGDLIYTAVDGKPKSGKPLRRLADIAECPEVSLVVDHYEDDWSRLWWVRAEGTARIHDDGPEVDVAFRLLRAKYPQYQTVSLDGPVIALTVRRWSSWTG</sequence>
<feature type="domain" description="Pyridoxamine 5'-phosphate oxidase N-terminal" evidence="2">
    <location>
        <begin position="8"/>
        <end position="133"/>
    </location>
</feature>
<evidence type="ECO:0000256" key="1">
    <source>
        <dbReference type="ARBA" id="ARBA00023002"/>
    </source>
</evidence>
<accession>A0A2G3PS34</accession>
<reference evidence="3 4" key="1">
    <citation type="submission" date="2017-10" db="EMBL/GenBank/DDBJ databases">
        <title>The draft genome sequence of Williamsia sp. BULT 1.1 isolated from the semi-arid grassland soils from South Africa.</title>
        <authorList>
            <person name="Kabwe M.H."/>
            <person name="Govender N."/>
            <person name="Mutseka Lunga P."/>
            <person name="Vikram S."/>
            <person name="Makhalanyane T.P."/>
        </authorList>
    </citation>
    <scope>NUCLEOTIDE SEQUENCE [LARGE SCALE GENOMIC DNA]</scope>
    <source>
        <strain evidence="3 4">BULT 1.1</strain>
    </source>
</reference>
<proteinExistence type="predicted"/>
<dbReference type="Gene3D" id="2.30.110.10">
    <property type="entry name" value="Electron Transport, Fmn-binding Protein, Chain A"/>
    <property type="match status" value="1"/>
</dbReference>
<dbReference type="SUPFAM" id="SSF50475">
    <property type="entry name" value="FMN-binding split barrel"/>
    <property type="match status" value="1"/>
</dbReference>
<dbReference type="InterPro" id="IPR019967">
    <property type="entry name" value="F420-dep_enz_PPOX_Rv0121"/>
</dbReference>
<dbReference type="InterPro" id="IPR011576">
    <property type="entry name" value="Pyridox_Oxase_N"/>
</dbReference>